<keyword evidence="3" id="KW-0378">Hydrolase</keyword>
<dbReference type="SUPFAM" id="SSF52980">
    <property type="entry name" value="Restriction endonuclease-like"/>
    <property type="match status" value="1"/>
</dbReference>
<dbReference type="InterPro" id="IPR025745">
    <property type="entry name" value="Mrr-like_N_dom"/>
</dbReference>
<keyword evidence="3" id="KW-0540">Nuclease</keyword>
<evidence type="ECO:0000313" key="3">
    <source>
        <dbReference type="EMBL" id="MCR2832381.1"/>
    </source>
</evidence>
<keyword evidence="4" id="KW-1185">Reference proteome</keyword>
<gene>
    <name evidence="3" type="ORF">NSO95_00360</name>
</gene>
<feature type="domain" description="Restriction system protein Mrr-like N-terminal" evidence="2">
    <location>
        <begin position="9"/>
        <end position="95"/>
    </location>
</feature>
<feature type="domain" description="Restriction endonuclease type IV Mrr" evidence="1">
    <location>
        <begin position="146"/>
        <end position="260"/>
    </location>
</feature>
<reference evidence="3 4" key="1">
    <citation type="submission" date="2022-08" db="EMBL/GenBank/DDBJ databases">
        <title>Polyphasic taxonomy analysis of Qipengyuania sp.RS5-5.</title>
        <authorList>
            <person name="Xamxidin M."/>
            <person name="Wu M."/>
        </authorList>
    </citation>
    <scope>NUCLEOTIDE SEQUENCE [LARGE SCALE GENOMIC DNA]</scope>
    <source>
        <strain evidence="3 4">RS5-5</strain>
    </source>
</reference>
<dbReference type="Gene3D" id="3.40.1350.10">
    <property type="match status" value="1"/>
</dbReference>
<dbReference type="InterPro" id="IPR052906">
    <property type="entry name" value="Type_IV_Methyl-Rstrct_Enzyme"/>
</dbReference>
<dbReference type="EMBL" id="JANKHH010000001">
    <property type="protein sequence ID" value="MCR2832381.1"/>
    <property type="molecule type" value="Genomic_DNA"/>
</dbReference>
<dbReference type="GO" id="GO:0016787">
    <property type="term" value="F:hydrolase activity"/>
    <property type="evidence" value="ECO:0007669"/>
    <property type="project" value="UniProtKB-KW"/>
</dbReference>
<dbReference type="RefSeq" id="WP_257594146.1">
    <property type="nucleotide sequence ID" value="NZ_JANKHH010000001.1"/>
</dbReference>
<comment type="caution">
    <text evidence="3">The sequence shown here is derived from an EMBL/GenBank/DDBJ whole genome shotgun (WGS) entry which is preliminary data.</text>
</comment>
<evidence type="ECO:0000259" key="2">
    <source>
        <dbReference type="Pfam" id="PF14338"/>
    </source>
</evidence>
<dbReference type="InterPro" id="IPR011335">
    <property type="entry name" value="Restrct_endonuc-II-like"/>
</dbReference>
<dbReference type="PANTHER" id="PTHR30015:SF7">
    <property type="entry name" value="TYPE IV METHYL-DIRECTED RESTRICTION ENZYME ECOKMRR"/>
    <property type="match status" value="1"/>
</dbReference>
<dbReference type="GO" id="GO:0004519">
    <property type="term" value="F:endonuclease activity"/>
    <property type="evidence" value="ECO:0007669"/>
    <property type="project" value="UniProtKB-KW"/>
</dbReference>
<organism evidence="3 4">
    <name type="scientific">Parerythrobacter lacustris</name>
    <dbReference type="NCBI Taxonomy" id="2969984"/>
    <lineage>
        <taxon>Bacteria</taxon>
        <taxon>Pseudomonadati</taxon>
        <taxon>Pseudomonadota</taxon>
        <taxon>Alphaproteobacteria</taxon>
        <taxon>Sphingomonadales</taxon>
        <taxon>Erythrobacteraceae</taxon>
        <taxon>Parerythrobacter</taxon>
    </lineage>
</organism>
<protein>
    <submittedName>
        <fullName evidence="3">Restriction endonuclease</fullName>
        <ecNumber evidence="3">3.1.21.-</ecNumber>
    </submittedName>
</protein>
<sequence>MNIGDLPRYTDFMRPILTILAESGGSGSIHEINDAVVKAMGLPDAALEVEYESGAGPVVPDRLSWARSHLKIADLLASGGRGVWLITEEGRRALALSEDELRVRVAIAAKAQNELRRKERPTKIDEISGDLEQGALSWQDNLLAVLRAMDPSAFERVCQRLLRESGFVKVEVTGRSGDGGIDGTGILQLSLMSFHVLFQCKRYQGSVGSGAVRDFRGAMMGRTDKGLIITTGTFSPDARKEATRDGAPPIDLIDGDDLCEKLKELSLGVQTKMVEEVTIIPDWFSQI</sequence>
<dbReference type="Pfam" id="PF04471">
    <property type="entry name" value="Mrr_cat"/>
    <property type="match status" value="1"/>
</dbReference>
<accession>A0ABT1XN70</accession>
<dbReference type="PANTHER" id="PTHR30015">
    <property type="entry name" value="MRR RESTRICTION SYSTEM PROTEIN"/>
    <property type="match status" value="1"/>
</dbReference>
<dbReference type="InterPro" id="IPR007560">
    <property type="entry name" value="Restrct_endonuc_IV_Mrr"/>
</dbReference>
<proteinExistence type="predicted"/>
<keyword evidence="3" id="KW-0255">Endonuclease</keyword>
<name>A0ABT1XN70_9SPHN</name>
<evidence type="ECO:0000259" key="1">
    <source>
        <dbReference type="Pfam" id="PF04471"/>
    </source>
</evidence>
<dbReference type="InterPro" id="IPR011856">
    <property type="entry name" value="tRNA_endonuc-like_dom_sf"/>
</dbReference>
<evidence type="ECO:0000313" key="4">
    <source>
        <dbReference type="Proteomes" id="UP001206067"/>
    </source>
</evidence>
<dbReference type="Proteomes" id="UP001206067">
    <property type="component" value="Unassembled WGS sequence"/>
</dbReference>
<dbReference type="Pfam" id="PF14338">
    <property type="entry name" value="Mrr_N"/>
    <property type="match status" value="1"/>
</dbReference>
<dbReference type="EC" id="3.1.21.-" evidence="3"/>